<dbReference type="InterPro" id="IPR014036">
    <property type="entry name" value="DeoR-like_C"/>
</dbReference>
<dbReference type="PANTHER" id="PTHR30363:SF56">
    <property type="entry name" value="TRANSCRIPTIONAL REGULATOR, DEOR FAMILY"/>
    <property type="match status" value="1"/>
</dbReference>
<keyword evidence="1" id="KW-0805">Transcription regulation</keyword>
<feature type="domain" description="HTH deoR-type" evidence="4">
    <location>
        <begin position="3"/>
        <end position="58"/>
    </location>
</feature>
<sequence length="230" mass="25381">MLTKQRHREIIQALEEEEMVTLRHLVDALGVSESTIRRDLSKLEKAGRLVRVHGGARRVDLNEVELSLEMKKTRRIKEKERIAQKAVKFIHSGQTLFIDAGTTTLALIPHLTSFASLTVVTNGIAQAEILTDLGIETILLGGTVKHGTKAIVGSSAEAALQNYYFDVAFIGMNGIDETFGLTTPSVEEAIIKKLAIRQSDKTCLLADQSKLGQRFFAKVAPIEDVTWISE</sequence>
<dbReference type="SUPFAM" id="SSF46785">
    <property type="entry name" value="Winged helix' DNA-binding domain"/>
    <property type="match status" value="1"/>
</dbReference>
<keyword evidence="3" id="KW-0804">Transcription</keyword>
<dbReference type="GO" id="GO:0003677">
    <property type="term" value="F:DNA binding"/>
    <property type="evidence" value="ECO:0007669"/>
    <property type="project" value="UniProtKB-KW"/>
</dbReference>
<reference evidence="5 6" key="1">
    <citation type="submission" date="2017-09" db="EMBL/GenBank/DDBJ databases">
        <title>Bacterial strain isolated from the female urinary microbiota.</title>
        <authorList>
            <person name="Thomas-White K."/>
            <person name="Kumar N."/>
            <person name="Forster S."/>
            <person name="Putonti C."/>
            <person name="Lawley T."/>
            <person name="Wolfe A.J."/>
        </authorList>
    </citation>
    <scope>NUCLEOTIDE SEQUENCE [LARGE SCALE GENOMIC DNA]</scope>
    <source>
        <strain evidence="5 6">UMB0852</strain>
    </source>
</reference>
<accession>A0A2N6SL81</accession>
<gene>
    <name evidence="5" type="ORF">CJ205_07700</name>
</gene>
<dbReference type="InterPro" id="IPR011991">
    <property type="entry name" value="ArsR-like_HTH"/>
</dbReference>
<keyword evidence="2" id="KW-0238">DNA-binding</keyword>
<comment type="caution">
    <text evidence="5">The sequence shown here is derived from an EMBL/GenBank/DDBJ whole genome shotgun (WGS) entry which is preliminary data.</text>
</comment>
<dbReference type="OrthoDB" id="9797223at2"/>
<evidence type="ECO:0000313" key="5">
    <source>
        <dbReference type="EMBL" id="PMC57812.1"/>
    </source>
</evidence>
<proteinExistence type="predicted"/>
<dbReference type="Gene3D" id="3.40.50.1360">
    <property type="match status" value="1"/>
</dbReference>
<evidence type="ECO:0000256" key="1">
    <source>
        <dbReference type="ARBA" id="ARBA00023015"/>
    </source>
</evidence>
<dbReference type="AlphaFoldDB" id="A0A2N6SL81"/>
<dbReference type="InterPro" id="IPR036390">
    <property type="entry name" value="WH_DNA-bd_sf"/>
</dbReference>
<dbReference type="InterPro" id="IPR037171">
    <property type="entry name" value="NagB/RpiA_transferase-like"/>
</dbReference>
<dbReference type="PRINTS" id="PR00037">
    <property type="entry name" value="HTHLACR"/>
</dbReference>
<dbReference type="SUPFAM" id="SSF100950">
    <property type="entry name" value="NagB/RpiA/CoA transferase-like"/>
    <property type="match status" value="1"/>
</dbReference>
<dbReference type="EMBL" id="PNHE01000044">
    <property type="protein sequence ID" value="PMC57812.1"/>
    <property type="molecule type" value="Genomic_DNA"/>
</dbReference>
<dbReference type="Pfam" id="PF08220">
    <property type="entry name" value="HTH_DeoR"/>
    <property type="match status" value="1"/>
</dbReference>
<dbReference type="GO" id="GO:0003700">
    <property type="term" value="F:DNA-binding transcription factor activity"/>
    <property type="evidence" value="ECO:0007669"/>
    <property type="project" value="InterPro"/>
</dbReference>
<dbReference type="InterPro" id="IPR050313">
    <property type="entry name" value="Carb_Metab_HTH_regulators"/>
</dbReference>
<evidence type="ECO:0000313" key="6">
    <source>
        <dbReference type="Proteomes" id="UP000235682"/>
    </source>
</evidence>
<dbReference type="RefSeq" id="WP_102228029.1">
    <property type="nucleotide sequence ID" value="NZ_PNFY01000035.1"/>
</dbReference>
<dbReference type="STRING" id="84521.SAMN04487994_10304"/>
<dbReference type="CDD" id="cd00090">
    <property type="entry name" value="HTH_ARSR"/>
    <property type="match status" value="1"/>
</dbReference>
<evidence type="ECO:0000259" key="4">
    <source>
        <dbReference type="PROSITE" id="PS51000"/>
    </source>
</evidence>
<dbReference type="PANTHER" id="PTHR30363">
    <property type="entry name" value="HTH-TYPE TRANSCRIPTIONAL REGULATOR SRLR-RELATED"/>
    <property type="match status" value="1"/>
</dbReference>
<evidence type="ECO:0000256" key="3">
    <source>
        <dbReference type="ARBA" id="ARBA00023163"/>
    </source>
</evidence>
<dbReference type="Pfam" id="PF00455">
    <property type="entry name" value="DeoRC"/>
    <property type="match status" value="1"/>
</dbReference>
<dbReference type="PROSITE" id="PS51000">
    <property type="entry name" value="HTH_DEOR_2"/>
    <property type="match status" value="1"/>
</dbReference>
<dbReference type="SMART" id="SM00420">
    <property type="entry name" value="HTH_DEOR"/>
    <property type="match status" value="1"/>
</dbReference>
<dbReference type="Proteomes" id="UP000235682">
    <property type="component" value="Unassembled WGS sequence"/>
</dbReference>
<dbReference type="InterPro" id="IPR001034">
    <property type="entry name" value="DeoR_HTH"/>
</dbReference>
<organism evidence="5 6">
    <name type="scientific">Dolosicoccus paucivorans</name>
    <dbReference type="NCBI Taxonomy" id="84521"/>
    <lineage>
        <taxon>Bacteria</taxon>
        <taxon>Bacillati</taxon>
        <taxon>Bacillota</taxon>
        <taxon>Bacilli</taxon>
        <taxon>Lactobacillales</taxon>
        <taxon>Aerococcaceae</taxon>
        <taxon>Dolosicoccus</taxon>
    </lineage>
</organism>
<dbReference type="SMART" id="SM01134">
    <property type="entry name" value="DeoRC"/>
    <property type="match status" value="1"/>
</dbReference>
<evidence type="ECO:0000256" key="2">
    <source>
        <dbReference type="ARBA" id="ARBA00023125"/>
    </source>
</evidence>
<keyword evidence="6" id="KW-1185">Reference proteome</keyword>
<dbReference type="PROSITE" id="PS00894">
    <property type="entry name" value="HTH_DEOR_1"/>
    <property type="match status" value="1"/>
</dbReference>
<dbReference type="Gene3D" id="1.10.10.10">
    <property type="entry name" value="Winged helix-like DNA-binding domain superfamily/Winged helix DNA-binding domain"/>
    <property type="match status" value="1"/>
</dbReference>
<protein>
    <submittedName>
        <fullName evidence="5">DeoR family transcriptional regulator</fullName>
    </submittedName>
</protein>
<dbReference type="InterPro" id="IPR018356">
    <property type="entry name" value="Tscrpt_reg_HTH_DeoR_CS"/>
</dbReference>
<dbReference type="InterPro" id="IPR036388">
    <property type="entry name" value="WH-like_DNA-bd_sf"/>
</dbReference>
<name>A0A2N6SL81_9LACT</name>